<comment type="caution">
    <text evidence="1">The sequence shown here is derived from an EMBL/GenBank/DDBJ whole genome shotgun (WGS) entry which is preliminary data.</text>
</comment>
<sequence>MLKLLFWLLLAVNAALFALGQGYLGYFQADAHEPQRLKNQLNSEKLRLISAADAARAVPAPAPPELFACTEVGNFLMADARRFEAAVDVLALGERQSRRNVAGQEISSYIVYIPPQGSKEGADKKAGELKQLGVSNYFIMSDNTPMRWAISLGVFKLEAGAQNLLASLNKQGVHSARVAPRYSGSKQLAFQFRDLDRAGKTRLAQIAAGFPEQEMHSCK</sequence>
<proteinExistence type="predicted"/>
<evidence type="ECO:0000313" key="2">
    <source>
        <dbReference type="Proteomes" id="UP001221208"/>
    </source>
</evidence>
<gene>
    <name evidence="1" type="ORF">OIK44_23800</name>
</gene>
<evidence type="ECO:0000313" key="1">
    <source>
        <dbReference type="EMBL" id="MDC8760615.1"/>
    </source>
</evidence>
<organism evidence="1 2">
    <name type="scientific">Janthinobacterium fluminis</name>
    <dbReference type="NCBI Taxonomy" id="2987524"/>
    <lineage>
        <taxon>Bacteria</taxon>
        <taxon>Pseudomonadati</taxon>
        <taxon>Pseudomonadota</taxon>
        <taxon>Betaproteobacteria</taxon>
        <taxon>Burkholderiales</taxon>
        <taxon>Oxalobacteraceae</taxon>
        <taxon>Janthinobacterium</taxon>
    </lineage>
</organism>
<reference evidence="1 2" key="1">
    <citation type="submission" date="2022-10" db="EMBL/GenBank/DDBJ databases">
        <title>Janthinobacterium sp. hw3 Genome sequencing.</title>
        <authorList>
            <person name="Park S."/>
        </authorList>
    </citation>
    <scope>NUCLEOTIDE SEQUENCE [LARGE SCALE GENOMIC DNA]</scope>
    <source>
        <strain evidence="2">hw3</strain>
    </source>
</reference>
<dbReference type="EMBL" id="JAQQXR010000015">
    <property type="protein sequence ID" value="MDC8760615.1"/>
    <property type="molecule type" value="Genomic_DNA"/>
</dbReference>
<keyword evidence="2" id="KW-1185">Reference proteome</keyword>
<dbReference type="Proteomes" id="UP001221208">
    <property type="component" value="Unassembled WGS sequence"/>
</dbReference>
<name>A0ABT5K845_9BURK</name>
<protein>
    <submittedName>
        <fullName evidence="1">SPOR domain-containing protein</fullName>
    </submittedName>
</protein>
<dbReference type="RefSeq" id="WP_273674501.1">
    <property type="nucleotide sequence ID" value="NZ_JAQQXR010000015.1"/>
</dbReference>
<accession>A0ABT5K845</accession>